<name>A0A9Q3VZE8_9ACTN</name>
<dbReference type="AlphaFoldDB" id="A0A9Q3VZE8"/>
<evidence type="ECO:0000256" key="1">
    <source>
        <dbReference type="SAM" id="MobiDB-lite"/>
    </source>
</evidence>
<sequence>MTRCRALSSRLRSAYSAWAWTAFRQAPRIGTALPVATGGSSQAPGSSVLSGRGQTWGPTRTAVVTPSPSVAKKNHRMVPRPVVTAGRNGVIMTGADSSGVSR</sequence>
<feature type="compositionally biased region" description="Polar residues" evidence="1">
    <location>
        <begin position="38"/>
        <end position="68"/>
    </location>
</feature>
<dbReference type="EMBL" id="JAJSBI010000032">
    <property type="protein sequence ID" value="MCD9879775.1"/>
    <property type="molecule type" value="Genomic_DNA"/>
</dbReference>
<keyword evidence="2" id="KW-0732">Signal</keyword>
<evidence type="ECO:0000313" key="3">
    <source>
        <dbReference type="EMBL" id="MCD9879775.1"/>
    </source>
</evidence>
<comment type="caution">
    <text evidence="3">The sequence shown here is derived from an EMBL/GenBank/DDBJ whole genome shotgun (WGS) entry which is preliminary data.</text>
</comment>
<protein>
    <recommendedName>
        <fullName evidence="5">Secreted protein</fullName>
    </recommendedName>
</protein>
<evidence type="ECO:0000313" key="4">
    <source>
        <dbReference type="Proteomes" id="UP001108029"/>
    </source>
</evidence>
<accession>A0A9Q3VZE8</accession>
<reference evidence="3" key="1">
    <citation type="submission" date="2021-12" db="EMBL/GenBank/DDBJ databases">
        <authorList>
            <person name="Lee J.-H."/>
            <person name="Kim S.-B."/>
        </authorList>
    </citation>
    <scope>NUCLEOTIDE SEQUENCE</scope>
    <source>
        <strain evidence="3">NR30</strain>
    </source>
</reference>
<dbReference type="Proteomes" id="UP001108029">
    <property type="component" value="Unassembled WGS sequence"/>
</dbReference>
<organism evidence="3 4">
    <name type="scientific">Streptomyces guryensis</name>
    <dbReference type="NCBI Taxonomy" id="2886947"/>
    <lineage>
        <taxon>Bacteria</taxon>
        <taxon>Bacillati</taxon>
        <taxon>Actinomycetota</taxon>
        <taxon>Actinomycetes</taxon>
        <taxon>Kitasatosporales</taxon>
        <taxon>Streptomycetaceae</taxon>
        <taxon>Streptomyces</taxon>
    </lineage>
</organism>
<gene>
    <name evidence="3" type="ORF">LJ657_40630</name>
</gene>
<feature type="signal peptide" evidence="2">
    <location>
        <begin position="1"/>
        <end position="19"/>
    </location>
</feature>
<evidence type="ECO:0008006" key="5">
    <source>
        <dbReference type="Google" id="ProtNLM"/>
    </source>
</evidence>
<keyword evidence="4" id="KW-1185">Reference proteome</keyword>
<proteinExistence type="predicted"/>
<evidence type="ECO:0000256" key="2">
    <source>
        <dbReference type="SAM" id="SignalP"/>
    </source>
</evidence>
<feature type="region of interest" description="Disordered" evidence="1">
    <location>
        <begin position="35"/>
        <end position="102"/>
    </location>
</feature>
<feature type="chain" id="PRO_5040378543" description="Secreted protein" evidence="2">
    <location>
        <begin position="20"/>
        <end position="102"/>
    </location>
</feature>
<dbReference type="RefSeq" id="WP_232654719.1">
    <property type="nucleotide sequence ID" value="NZ_JAJSBI010000032.1"/>
</dbReference>